<feature type="transmembrane region" description="Helical" evidence="7">
    <location>
        <begin position="399"/>
        <end position="417"/>
    </location>
</feature>
<feature type="transmembrane region" description="Helical" evidence="7">
    <location>
        <begin position="373"/>
        <end position="393"/>
    </location>
</feature>
<dbReference type="PANTHER" id="PTHR10283">
    <property type="entry name" value="SOLUTE CARRIER FAMILY 13 MEMBER"/>
    <property type="match status" value="1"/>
</dbReference>
<keyword evidence="4 7" id="KW-1133">Transmembrane helix</keyword>
<dbReference type="GO" id="GO:0005886">
    <property type="term" value="C:plasma membrane"/>
    <property type="evidence" value="ECO:0007669"/>
    <property type="project" value="TreeGrafter"/>
</dbReference>
<dbReference type="GO" id="GO:0006817">
    <property type="term" value="P:phosphate ion transport"/>
    <property type="evidence" value="ECO:0007669"/>
    <property type="project" value="TreeGrafter"/>
</dbReference>
<dbReference type="InterPro" id="IPR004680">
    <property type="entry name" value="Cit_transptr-like_dom"/>
</dbReference>
<keyword evidence="3 7" id="KW-0812">Transmembrane</keyword>
<feature type="compositionally biased region" description="Basic and acidic residues" evidence="6">
    <location>
        <begin position="7"/>
        <end position="23"/>
    </location>
</feature>
<keyword evidence="2" id="KW-0813">Transport</keyword>
<evidence type="ECO:0000313" key="9">
    <source>
        <dbReference type="EMBL" id="KAA6379667.1"/>
    </source>
</evidence>
<feature type="transmembrane region" description="Helical" evidence="7">
    <location>
        <begin position="147"/>
        <end position="172"/>
    </location>
</feature>
<comment type="subcellular location">
    <subcellularLocation>
        <location evidence="1">Membrane</location>
        <topology evidence="1">Multi-pass membrane protein</topology>
    </subcellularLocation>
</comment>
<evidence type="ECO:0000256" key="6">
    <source>
        <dbReference type="SAM" id="MobiDB-lite"/>
    </source>
</evidence>
<dbReference type="AlphaFoldDB" id="A0A5J4VB48"/>
<dbReference type="GO" id="GO:0005315">
    <property type="term" value="F:phosphate transmembrane transporter activity"/>
    <property type="evidence" value="ECO:0007669"/>
    <property type="project" value="TreeGrafter"/>
</dbReference>
<keyword evidence="5 7" id="KW-0472">Membrane</keyword>
<evidence type="ECO:0000256" key="7">
    <source>
        <dbReference type="SAM" id="Phobius"/>
    </source>
</evidence>
<organism evidence="9 10">
    <name type="scientific">Streblomastix strix</name>
    <dbReference type="NCBI Taxonomy" id="222440"/>
    <lineage>
        <taxon>Eukaryota</taxon>
        <taxon>Metamonada</taxon>
        <taxon>Preaxostyla</taxon>
        <taxon>Oxymonadida</taxon>
        <taxon>Streblomastigidae</taxon>
        <taxon>Streblomastix</taxon>
    </lineage>
</organism>
<name>A0A5J4VB48_9EUKA</name>
<dbReference type="GO" id="GO:0006797">
    <property type="term" value="P:polyphosphate metabolic process"/>
    <property type="evidence" value="ECO:0007669"/>
    <property type="project" value="TreeGrafter"/>
</dbReference>
<evidence type="ECO:0000256" key="4">
    <source>
        <dbReference type="ARBA" id="ARBA00022989"/>
    </source>
</evidence>
<evidence type="ECO:0000256" key="5">
    <source>
        <dbReference type="ARBA" id="ARBA00023136"/>
    </source>
</evidence>
<dbReference type="OrthoDB" id="10260443at2759"/>
<evidence type="ECO:0000313" key="10">
    <source>
        <dbReference type="Proteomes" id="UP000324800"/>
    </source>
</evidence>
<evidence type="ECO:0000259" key="8">
    <source>
        <dbReference type="Pfam" id="PF03600"/>
    </source>
</evidence>
<reference evidence="9 10" key="1">
    <citation type="submission" date="2019-03" db="EMBL/GenBank/DDBJ databases">
        <title>Single cell metagenomics reveals metabolic interactions within the superorganism composed of flagellate Streblomastix strix and complex community of Bacteroidetes bacteria on its surface.</title>
        <authorList>
            <person name="Treitli S.C."/>
            <person name="Kolisko M."/>
            <person name="Husnik F."/>
            <person name="Keeling P."/>
            <person name="Hampl V."/>
        </authorList>
    </citation>
    <scope>NUCLEOTIDE SEQUENCE [LARGE SCALE GENOMIC DNA]</scope>
    <source>
        <strain evidence="9">ST1C</strain>
    </source>
</reference>
<gene>
    <name evidence="9" type="ORF">EZS28_024807</name>
</gene>
<feature type="transmembrane region" description="Helical" evidence="7">
    <location>
        <begin position="469"/>
        <end position="496"/>
    </location>
</feature>
<accession>A0A5J4VB48</accession>
<feature type="transmembrane region" description="Helical" evidence="7">
    <location>
        <begin position="284"/>
        <end position="303"/>
    </location>
</feature>
<feature type="transmembrane region" description="Helical" evidence="7">
    <location>
        <begin position="550"/>
        <end position="572"/>
    </location>
</feature>
<protein>
    <submittedName>
        <fullName evidence="9">Putative Sodium:sulfate symporter transmembrane region family protein</fullName>
    </submittedName>
</protein>
<evidence type="ECO:0000256" key="3">
    <source>
        <dbReference type="ARBA" id="ARBA00022692"/>
    </source>
</evidence>
<feature type="transmembrane region" description="Helical" evidence="7">
    <location>
        <begin position="424"/>
        <end position="442"/>
    </location>
</feature>
<feature type="transmembrane region" description="Helical" evidence="7">
    <location>
        <begin position="329"/>
        <end position="352"/>
    </location>
</feature>
<feature type="region of interest" description="Disordered" evidence="6">
    <location>
        <begin position="1"/>
        <end position="23"/>
    </location>
</feature>
<feature type="transmembrane region" description="Helical" evidence="7">
    <location>
        <begin position="508"/>
        <end position="530"/>
    </location>
</feature>
<evidence type="ECO:0000256" key="1">
    <source>
        <dbReference type="ARBA" id="ARBA00004141"/>
    </source>
</evidence>
<sequence>MKAAPQDSDKLKEGVRSKIKDKKDINDRKNKYSRIYDNEDFNNEIDDNETRFDLKEEIKKIQLHEGLQDQISIDKKLKSLKDEDDDEEEEDFFDIAAQEQQINSDQKEAAQQTYFKVKYPVVIIAIIPLFVLGVIPWKETIARQMRCLGLLVYACIMWAFEGISAHVTAISIPMFSSFLRIVGDSFSDGAQQLVQSTMSTVPYVAIGGYSIALALQHSGLDLKIISVILKFKFARRPVVFLLLIIIVEYLLTIAISNISSSLIVISLLLPIIRELPQRCNYSKALLLGVAMCGNIAGMATPLASPQSLVGLQSIQQIIGENTKINFGTWFVSALPVTVVSIFVSFILLFLLYKLDIKEVPFTPQKLTCLTIKQTIVAITSIITIIFWFILPYVKFLGNEAIIGFIPFVVFFGFNIVPRNALTELPWSMILLVMGGNALGTAIKESNLLTLISDIFGASFSKLNLYLQNFLLSLVVGIVSIFVSHTIAAIVLIPIVASIMQASLQHIQLVLMSCALVISPPMLLAVASFPNLCAASIEDDEHKSYLTNKDFFVYGGLVSLISFVAINSIFYFTGIGMGF</sequence>
<dbReference type="EMBL" id="SNRW01008345">
    <property type="protein sequence ID" value="KAA6379667.1"/>
    <property type="molecule type" value="Genomic_DNA"/>
</dbReference>
<feature type="transmembrane region" description="Helical" evidence="7">
    <location>
        <begin position="117"/>
        <end position="135"/>
    </location>
</feature>
<comment type="caution">
    <text evidence="9">The sequence shown here is derived from an EMBL/GenBank/DDBJ whole genome shotgun (WGS) entry which is preliminary data.</text>
</comment>
<dbReference type="Pfam" id="PF03600">
    <property type="entry name" value="CitMHS"/>
    <property type="match status" value="1"/>
</dbReference>
<evidence type="ECO:0000256" key="2">
    <source>
        <dbReference type="ARBA" id="ARBA00022448"/>
    </source>
</evidence>
<proteinExistence type="predicted"/>
<dbReference type="Proteomes" id="UP000324800">
    <property type="component" value="Unassembled WGS sequence"/>
</dbReference>
<feature type="domain" description="Citrate transporter-like" evidence="8">
    <location>
        <begin position="156"/>
        <end position="514"/>
    </location>
</feature>
<dbReference type="PANTHER" id="PTHR10283:SF92">
    <property type="entry name" value="LOW-AFFINITY PHOSPHATE TRANSPORTER PHO91"/>
    <property type="match status" value="1"/>
</dbReference>
<feature type="transmembrane region" description="Helical" evidence="7">
    <location>
        <begin position="239"/>
        <end position="272"/>
    </location>
</feature>